<comment type="caution">
    <text evidence="13">The sequence shown here is derived from an EMBL/GenBank/DDBJ whole genome shotgun (WGS) entry which is preliminary data.</text>
</comment>
<keyword evidence="2" id="KW-0813">Transport</keyword>
<evidence type="ECO:0000256" key="11">
    <source>
        <dbReference type="SAM" id="Phobius"/>
    </source>
</evidence>
<dbReference type="PANTHER" id="PTHR31651">
    <property type="match status" value="1"/>
</dbReference>
<evidence type="ECO:0000256" key="9">
    <source>
        <dbReference type="ARBA" id="ARBA00025752"/>
    </source>
</evidence>
<feature type="region of interest" description="Disordered" evidence="10">
    <location>
        <begin position="224"/>
        <end position="243"/>
    </location>
</feature>
<dbReference type="AlphaFoldDB" id="A0A5C7HSH7"/>
<evidence type="ECO:0000256" key="8">
    <source>
        <dbReference type="ARBA" id="ARBA00025100"/>
    </source>
</evidence>
<reference evidence="14" key="1">
    <citation type="journal article" date="2019" name="Gigascience">
        <title>De novo genome assembly of the endangered Acer yangbiense, a plant species with extremely small populations endemic to Yunnan Province, China.</title>
        <authorList>
            <person name="Yang J."/>
            <person name="Wariss H.M."/>
            <person name="Tao L."/>
            <person name="Zhang R."/>
            <person name="Yun Q."/>
            <person name="Hollingsworth P."/>
            <person name="Dao Z."/>
            <person name="Luo G."/>
            <person name="Guo H."/>
            <person name="Ma Y."/>
            <person name="Sun W."/>
        </authorList>
    </citation>
    <scope>NUCLEOTIDE SEQUENCE [LARGE SCALE GENOMIC DNA]</scope>
    <source>
        <strain evidence="14">cv. Malutang</strain>
    </source>
</reference>
<dbReference type="InterPro" id="IPR045033">
    <property type="entry name" value="PILS1/3/4/5/7"/>
</dbReference>
<feature type="chain" id="PRO_5023056834" evidence="12">
    <location>
        <begin position="25"/>
        <end position="243"/>
    </location>
</feature>
<keyword evidence="6 11" id="KW-0472">Membrane</keyword>
<keyword evidence="3 11" id="KW-0812">Transmembrane</keyword>
<proteinExistence type="inferred from homology"/>
<sequence length="243" mass="25694">MSTRDFIQVAFFVFSPSLIASSLANNVTVKSIGIFCLSSLAKLVQQVPLLDSRARAAAPSSSPPYSASSPMQLSSPLATLTATPHASSTDQTVDPNLTNLIAPAVAPNNVPHTTQTASPTSPNCNLGNMPLIIIPAVCKERGSPFGNAGVCYNQGIAYTSLSMAIGSIYMWLYVYNIVRIFSSKNSEIITKPDNIDSTIKSVAERAENVPNSRTGPLLPLNIGCSPKEDRLDSPISEGKPKVG</sequence>
<keyword evidence="12" id="KW-0732">Signal</keyword>
<comment type="similarity">
    <text evidence="9">Belongs to the auxin efflux carrier (TC 2.A.69.2) family.</text>
</comment>
<evidence type="ECO:0000256" key="4">
    <source>
        <dbReference type="ARBA" id="ARBA00022824"/>
    </source>
</evidence>
<gene>
    <name evidence="13" type="ORF">EZV62_013799</name>
</gene>
<evidence type="ECO:0000313" key="14">
    <source>
        <dbReference type="Proteomes" id="UP000323000"/>
    </source>
</evidence>
<dbReference type="GO" id="GO:0080162">
    <property type="term" value="P:endoplasmic reticulum to cytosol auxin transport"/>
    <property type="evidence" value="ECO:0007669"/>
    <property type="project" value="InterPro"/>
</dbReference>
<dbReference type="OrthoDB" id="191139at2759"/>
<accession>A0A5C7HSH7</accession>
<evidence type="ECO:0000256" key="2">
    <source>
        <dbReference type="ARBA" id="ARBA00022448"/>
    </source>
</evidence>
<comment type="subcellular location">
    <subcellularLocation>
        <location evidence="1">Endoplasmic reticulum membrane</location>
        <topology evidence="1">Multi-pass membrane protein</topology>
    </subcellularLocation>
</comment>
<feature type="signal peptide" evidence="12">
    <location>
        <begin position="1"/>
        <end position="24"/>
    </location>
</feature>
<evidence type="ECO:0000256" key="10">
    <source>
        <dbReference type="SAM" id="MobiDB-lite"/>
    </source>
</evidence>
<organism evidence="13 14">
    <name type="scientific">Acer yangbiense</name>
    <dbReference type="NCBI Taxonomy" id="1000413"/>
    <lineage>
        <taxon>Eukaryota</taxon>
        <taxon>Viridiplantae</taxon>
        <taxon>Streptophyta</taxon>
        <taxon>Embryophyta</taxon>
        <taxon>Tracheophyta</taxon>
        <taxon>Spermatophyta</taxon>
        <taxon>Magnoliopsida</taxon>
        <taxon>eudicotyledons</taxon>
        <taxon>Gunneridae</taxon>
        <taxon>Pentapetalae</taxon>
        <taxon>rosids</taxon>
        <taxon>malvids</taxon>
        <taxon>Sapindales</taxon>
        <taxon>Sapindaceae</taxon>
        <taxon>Hippocastanoideae</taxon>
        <taxon>Acereae</taxon>
        <taxon>Acer</taxon>
    </lineage>
</organism>
<evidence type="ECO:0000256" key="1">
    <source>
        <dbReference type="ARBA" id="ARBA00004477"/>
    </source>
</evidence>
<evidence type="ECO:0000256" key="12">
    <source>
        <dbReference type="SAM" id="SignalP"/>
    </source>
</evidence>
<dbReference type="GO" id="GO:0009734">
    <property type="term" value="P:auxin-activated signaling pathway"/>
    <property type="evidence" value="ECO:0007669"/>
    <property type="project" value="UniProtKB-KW"/>
</dbReference>
<comment type="function">
    <text evidence="8">Involved in cellular auxin homeostasis by regulating auxin metabolism. Regulates intracellular auxin accumulation at the endoplasmic reticulum and thus auxin availability for nuclear auxin signaling.</text>
</comment>
<evidence type="ECO:0000256" key="7">
    <source>
        <dbReference type="ARBA" id="ARBA00023294"/>
    </source>
</evidence>
<evidence type="ECO:0000256" key="6">
    <source>
        <dbReference type="ARBA" id="ARBA00023136"/>
    </source>
</evidence>
<dbReference type="PANTHER" id="PTHR31651:SF40">
    <property type="entry name" value="SYMPORTER, PUTATIVE-RELATED"/>
    <property type="match status" value="1"/>
</dbReference>
<dbReference type="EMBL" id="VAHF01000006">
    <property type="protein sequence ID" value="TXG59226.1"/>
    <property type="molecule type" value="Genomic_DNA"/>
</dbReference>
<keyword evidence="14" id="KW-1185">Reference proteome</keyword>
<name>A0A5C7HSH7_9ROSI</name>
<dbReference type="Pfam" id="PF03547">
    <property type="entry name" value="Mem_trans"/>
    <property type="match status" value="1"/>
</dbReference>
<evidence type="ECO:0000313" key="13">
    <source>
        <dbReference type="EMBL" id="TXG59226.1"/>
    </source>
</evidence>
<dbReference type="InterPro" id="IPR004776">
    <property type="entry name" value="Mem_transp_PIN-like"/>
</dbReference>
<dbReference type="GO" id="GO:0005789">
    <property type="term" value="C:endoplasmic reticulum membrane"/>
    <property type="evidence" value="ECO:0007669"/>
    <property type="project" value="UniProtKB-SubCell"/>
</dbReference>
<protein>
    <submittedName>
        <fullName evidence="13">Uncharacterized protein</fullName>
    </submittedName>
</protein>
<keyword evidence="7" id="KW-0927">Auxin signaling pathway</keyword>
<keyword evidence="5 11" id="KW-1133">Transmembrane helix</keyword>
<evidence type="ECO:0000256" key="3">
    <source>
        <dbReference type="ARBA" id="ARBA00022692"/>
    </source>
</evidence>
<feature type="compositionally biased region" description="Basic and acidic residues" evidence="10">
    <location>
        <begin position="226"/>
        <end position="243"/>
    </location>
</feature>
<keyword evidence="4" id="KW-0256">Endoplasmic reticulum</keyword>
<evidence type="ECO:0000256" key="5">
    <source>
        <dbReference type="ARBA" id="ARBA00022989"/>
    </source>
</evidence>
<dbReference type="Proteomes" id="UP000323000">
    <property type="component" value="Chromosome 6"/>
</dbReference>
<feature type="transmembrane region" description="Helical" evidence="11">
    <location>
        <begin position="155"/>
        <end position="175"/>
    </location>
</feature>